<accession>A0A2P0ZGM5</accession>
<dbReference type="AlphaFoldDB" id="A0A2P0ZGM5"/>
<reference evidence="1" key="1">
    <citation type="journal article" date="2018" name="Science">
        <title>Natural noncanonical protein splicing yields products with diverse ?-amino acid residues.</title>
        <authorList>
            <person name="Morinaka B.I."/>
            <person name="Lakis E."/>
            <person name="Verest M."/>
            <person name="Helf M.J."/>
            <person name="Scalvenzi T."/>
            <person name="Vagstad A.L."/>
            <person name="Sims J."/>
            <person name="Sunagawa S."/>
            <person name="Gugger M."/>
            <person name="Piel J."/>
        </authorList>
    </citation>
    <scope>NUCLEOTIDE SEQUENCE</scope>
    <source>
        <strain evidence="1">PCC 9205</strain>
    </source>
</reference>
<name>A0A2P0ZGM5_9NOSO</name>
<proteinExistence type="predicted"/>
<sequence length="78" mass="8305">MASITVSNLNVAGLDLFNDQESYLSEVTDNELGLTHGGITPGSPVIIGTGIKMTVHAGLGFSAGISFTLATRQLRWWR</sequence>
<organism evidence="1">
    <name type="scientific">Nostoc sp. PCC 9205</name>
    <dbReference type="NCBI Taxonomy" id="2099383"/>
    <lineage>
        <taxon>Bacteria</taxon>
        <taxon>Bacillati</taxon>
        <taxon>Cyanobacteriota</taxon>
        <taxon>Cyanophyceae</taxon>
        <taxon>Nostocales</taxon>
        <taxon>Nostocaceae</taxon>
        <taxon>Nostoc</taxon>
    </lineage>
</organism>
<dbReference type="EMBL" id="MG373776">
    <property type="protein sequence ID" value="AVH79605.1"/>
    <property type="molecule type" value="Genomic_DNA"/>
</dbReference>
<protein>
    <submittedName>
        <fullName evidence="1">Uncharacterized protein</fullName>
    </submittedName>
</protein>
<evidence type="ECO:0000313" key="1">
    <source>
        <dbReference type="EMBL" id="AVH79605.1"/>
    </source>
</evidence>